<evidence type="ECO:0000313" key="7">
    <source>
        <dbReference type="Proteomes" id="UP000261620"/>
    </source>
</evidence>
<evidence type="ECO:0000256" key="3">
    <source>
        <dbReference type="ARBA" id="ARBA00022833"/>
    </source>
</evidence>
<dbReference type="GO" id="GO:0003677">
    <property type="term" value="F:DNA binding"/>
    <property type="evidence" value="ECO:0007669"/>
    <property type="project" value="InterPro"/>
</dbReference>
<dbReference type="SUPFAM" id="SSF54171">
    <property type="entry name" value="DNA-binding domain"/>
    <property type="match status" value="1"/>
</dbReference>
<dbReference type="AlphaFoldDB" id="A0A3Q3WS05"/>
<evidence type="ECO:0000256" key="1">
    <source>
        <dbReference type="ARBA" id="ARBA00022723"/>
    </source>
</evidence>
<reference evidence="6" key="1">
    <citation type="submission" date="2025-08" db="UniProtKB">
        <authorList>
            <consortium name="Ensembl"/>
        </authorList>
    </citation>
    <scope>IDENTIFICATION</scope>
</reference>
<dbReference type="Proteomes" id="UP000261620">
    <property type="component" value="Unplaced"/>
</dbReference>
<dbReference type="InterPro" id="IPR016177">
    <property type="entry name" value="DNA-bd_dom_sf"/>
</dbReference>
<feature type="domain" description="CXXC-type" evidence="5">
    <location>
        <begin position="117"/>
        <end position="164"/>
    </location>
</feature>
<reference evidence="6" key="2">
    <citation type="submission" date="2025-09" db="UniProtKB">
        <authorList>
            <consortium name="Ensembl"/>
        </authorList>
    </citation>
    <scope>IDENTIFICATION</scope>
</reference>
<keyword evidence="2 4" id="KW-0863">Zinc-finger</keyword>
<accession>A0A3Q3WS05</accession>
<evidence type="ECO:0000259" key="5">
    <source>
        <dbReference type="PROSITE" id="PS51058"/>
    </source>
</evidence>
<dbReference type="PROSITE" id="PS51058">
    <property type="entry name" value="ZF_CXXC"/>
    <property type="match status" value="1"/>
</dbReference>
<dbReference type="InterPro" id="IPR001739">
    <property type="entry name" value="Methyl_CpG_DNA-bd"/>
</dbReference>
<keyword evidence="7" id="KW-1185">Reference proteome</keyword>
<dbReference type="Gene3D" id="3.30.890.10">
    <property type="entry name" value="Methyl-cpg-binding Protein 2, Chain A"/>
    <property type="match status" value="1"/>
</dbReference>
<evidence type="ECO:0000313" key="6">
    <source>
        <dbReference type="Ensembl" id="ENSMMOP00000015207.1"/>
    </source>
</evidence>
<dbReference type="Ensembl" id="ENSMMOT00000015456.1">
    <property type="protein sequence ID" value="ENSMMOP00000015207.1"/>
    <property type="gene ID" value="ENSMMOG00000011607.1"/>
</dbReference>
<organism evidence="6 7">
    <name type="scientific">Mola mola</name>
    <name type="common">Ocean sunfish</name>
    <name type="synonym">Tetraodon mola</name>
    <dbReference type="NCBI Taxonomy" id="94237"/>
    <lineage>
        <taxon>Eukaryota</taxon>
        <taxon>Metazoa</taxon>
        <taxon>Chordata</taxon>
        <taxon>Craniata</taxon>
        <taxon>Vertebrata</taxon>
        <taxon>Euteleostomi</taxon>
        <taxon>Actinopterygii</taxon>
        <taxon>Neopterygii</taxon>
        <taxon>Teleostei</taxon>
        <taxon>Neoteleostei</taxon>
        <taxon>Acanthomorphata</taxon>
        <taxon>Eupercaria</taxon>
        <taxon>Tetraodontiformes</taxon>
        <taxon>Molidae</taxon>
        <taxon>Mola</taxon>
    </lineage>
</organism>
<evidence type="ECO:0000256" key="4">
    <source>
        <dbReference type="PROSITE-ProRule" id="PRU00509"/>
    </source>
</evidence>
<dbReference type="GO" id="GO:0008270">
    <property type="term" value="F:zinc ion binding"/>
    <property type="evidence" value="ECO:0007669"/>
    <property type="project" value="UniProtKB-KW"/>
</dbReference>
<keyword evidence="3" id="KW-0862">Zinc</keyword>
<proteinExistence type="predicted"/>
<evidence type="ECO:0000256" key="2">
    <source>
        <dbReference type="ARBA" id="ARBA00022771"/>
    </source>
</evidence>
<name>A0A3Q3WS05_MOLML</name>
<keyword evidence="1" id="KW-0479">Metal-binding</keyword>
<dbReference type="Pfam" id="PF01429">
    <property type="entry name" value="MBD"/>
    <property type="match status" value="1"/>
</dbReference>
<dbReference type="InterPro" id="IPR002857">
    <property type="entry name" value="Znf_CXXC"/>
</dbReference>
<sequence>MSRSHPDEGWVDWPVLGEGWKRKEVVRRSGSSIGQKDVYYMGSPIFCVFCWSYLEEIDESVIMCSKNTSIHIHEYTNLTVCACFCHPQWIPCGQCVGCHNTVNCGQCVSCCFLCLLLILKRRSCGECNACLCRKDCGTCDFCVDKPKFGGSNKKRQKCRLRQCQRQAMVKPHLFLMNSLVVSGHFDIVLVLNTSLLTFDRDTYISSTNIWEKLNSSHQKEATRINSNTRRGIPHGKCCLSENLYIMDTVVCIYFLLCRSLQITQIFSLADNQAGSGTDSENQLMKLLHSLRSSVLPILWYAIMVDGPQLQLIQCSKQSIMTDTMVLIDPGFYYKVTVQKQPLLPTHSLYDKYPGRLTTVTEVVNLLLGLEKYVVCQGLPPREHLFHKEPLILERASTCDFLVKRKLSMCTSCRALRGF</sequence>
<dbReference type="Pfam" id="PF02008">
    <property type="entry name" value="zf-CXXC"/>
    <property type="match status" value="1"/>
</dbReference>
<protein>
    <recommendedName>
        <fullName evidence="5">CXXC-type domain-containing protein</fullName>
    </recommendedName>
</protein>